<gene>
    <name evidence="1" type="ORF">NYM_LOCUS31093</name>
</gene>
<evidence type="ECO:0000313" key="1">
    <source>
        <dbReference type="EMBL" id="VVW92066.1"/>
    </source>
</evidence>
<evidence type="ECO:0008006" key="2">
    <source>
        <dbReference type="Google" id="ProtNLM"/>
    </source>
</evidence>
<dbReference type="AlphaFoldDB" id="A0A5K1HVU5"/>
<reference evidence="1" key="1">
    <citation type="submission" date="2019-09" db="EMBL/GenBank/DDBJ databases">
        <authorList>
            <person name="Zhang L."/>
        </authorList>
    </citation>
    <scope>NUCLEOTIDE SEQUENCE</scope>
</reference>
<dbReference type="PANTHER" id="PTHR35834:SF2">
    <property type="entry name" value="ATAXIN-10 DOMAIN-CONTAINING PROTEIN"/>
    <property type="match status" value="1"/>
</dbReference>
<dbReference type="PANTHER" id="PTHR35834">
    <property type="entry name" value="ARMADILLO-TYPE FOLD PROTEIN-RELATED"/>
    <property type="match status" value="1"/>
</dbReference>
<accession>A0A5K1HVU5</accession>
<sequence length="126" mass="13970">MVALVTFNKDVFMGQVVMSPMAMAQVELGSADGLRVLCSLIIAIKSLFVNEIHQSRELPKIIKALDSEDEGLKSAALDCILVIGYIGRKEAIKAMMEKVLNFMEGRQEEKRDSTNLVWFGVTSLHP</sequence>
<dbReference type="EMBL" id="LR722418">
    <property type="protein sequence ID" value="VVW92066.1"/>
    <property type="molecule type" value="Genomic_DNA"/>
</dbReference>
<proteinExistence type="predicted"/>
<protein>
    <recommendedName>
        <fullName evidence="2">Clathrin/coatomer adaptor adaptin-like N-terminal domain-containing protein</fullName>
    </recommendedName>
</protein>
<organism evidence="1">
    <name type="scientific">Nymphaea colorata</name>
    <name type="common">pocket water lily</name>
    <dbReference type="NCBI Taxonomy" id="210225"/>
    <lineage>
        <taxon>Eukaryota</taxon>
        <taxon>Viridiplantae</taxon>
        <taxon>Streptophyta</taxon>
        <taxon>Embryophyta</taxon>
        <taxon>Tracheophyta</taxon>
        <taxon>Spermatophyta</taxon>
        <taxon>Magnoliopsida</taxon>
        <taxon>Nymphaeales</taxon>
        <taxon>Nymphaeaceae</taxon>
        <taxon>Nymphaea</taxon>
    </lineage>
</organism>
<name>A0A5K1HVU5_9MAGN</name>